<proteinExistence type="predicted"/>
<protein>
    <submittedName>
        <fullName evidence="1">Uncharacterized protein</fullName>
    </submittedName>
</protein>
<evidence type="ECO:0000313" key="2">
    <source>
        <dbReference type="Proteomes" id="UP001234178"/>
    </source>
</evidence>
<comment type="caution">
    <text evidence="1">The sequence shown here is derived from an EMBL/GenBank/DDBJ whole genome shotgun (WGS) entry which is preliminary data.</text>
</comment>
<keyword evidence="2" id="KW-1185">Reference proteome</keyword>
<accession>A0ABR0AHZ7</accession>
<reference evidence="1 2" key="1">
    <citation type="journal article" date="2023" name="Nucleic Acids Res.">
        <title>The hologenome of Daphnia magna reveals possible DNA methylation and microbiome-mediated evolution of the host genome.</title>
        <authorList>
            <person name="Chaturvedi A."/>
            <person name="Li X."/>
            <person name="Dhandapani V."/>
            <person name="Marshall H."/>
            <person name="Kissane S."/>
            <person name="Cuenca-Cambronero M."/>
            <person name="Asole G."/>
            <person name="Calvet F."/>
            <person name="Ruiz-Romero M."/>
            <person name="Marangio P."/>
            <person name="Guigo R."/>
            <person name="Rago D."/>
            <person name="Mirbahai L."/>
            <person name="Eastwood N."/>
            <person name="Colbourne J.K."/>
            <person name="Zhou J."/>
            <person name="Mallon E."/>
            <person name="Orsini L."/>
        </authorList>
    </citation>
    <scope>NUCLEOTIDE SEQUENCE [LARGE SCALE GENOMIC DNA]</scope>
    <source>
        <strain evidence="1">LRV0_1</strain>
    </source>
</reference>
<evidence type="ECO:0000313" key="1">
    <source>
        <dbReference type="EMBL" id="KAK4024747.1"/>
    </source>
</evidence>
<name>A0ABR0AHZ7_9CRUS</name>
<dbReference type="EMBL" id="JAOYFB010000037">
    <property type="protein sequence ID" value="KAK4024747.1"/>
    <property type="molecule type" value="Genomic_DNA"/>
</dbReference>
<dbReference type="Proteomes" id="UP001234178">
    <property type="component" value="Unassembled WGS sequence"/>
</dbReference>
<gene>
    <name evidence="1" type="ORF">OUZ56_010167</name>
</gene>
<sequence>MWSWTSAMSSPINTPKSSSCTFGTSRQRLHLTRVDWGVQLHLQIVDGVGVFTFIPACSVDGRKEEIHNGCLDVRCGSIIGDNVDAFRLVNKSQLLYYIAPDQCGVTSGIQKSERVDPSYADANTNGHDLETYTSLYRFPLG</sequence>
<organism evidence="1 2">
    <name type="scientific">Daphnia magna</name>
    <dbReference type="NCBI Taxonomy" id="35525"/>
    <lineage>
        <taxon>Eukaryota</taxon>
        <taxon>Metazoa</taxon>
        <taxon>Ecdysozoa</taxon>
        <taxon>Arthropoda</taxon>
        <taxon>Crustacea</taxon>
        <taxon>Branchiopoda</taxon>
        <taxon>Diplostraca</taxon>
        <taxon>Cladocera</taxon>
        <taxon>Anomopoda</taxon>
        <taxon>Daphniidae</taxon>
        <taxon>Daphnia</taxon>
    </lineage>
</organism>